<reference evidence="2 3" key="1">
    <citation type="journal article" date="2015" name="Fungal Genet. Biol.">
        <title>Evolution of novel wood decay mechanisms in Agaricales revealed by the genome sequences of Fistulina hepatica and Cylindrobasidium torrendii.</title>
        <authorList>
            <person name="Floudas D."/>
            <person name="Held B.W."/>
            <person name="Riley R."/>
            <person name="Nagy L.G."/>
            <person name="Koehler G."/>
            <person name="Ransdell A.S."/>
            <person name="Younus H."/>
            <person name="Chow J."/>
            <person name="Chiniquy J."/>
            <person name="Lipzen A."/>
            <person name="Tritt A."/>
            <person name="Sun H."/>
            <person name="Haridas S."/>
            <person name="LaButti K."/>
            <person name="Ohm R.A."/>
            <person name="Kues U."/>
            <person name="Blanchette R.A."/>
            <person name="Grigoriev I.V."/>
            <person name="Minto R.E."/>
            <person name="Hibbett D.S."/>
        </authorList>
    </citation>
    <scope>NUCLEOTIDE SEQUENCE [LARGE SCALE GENOMIC DNA]</scope>
    <source>
        <strain evidence="2 3">ATCC 64428</strain>
    </source>
</reference>
<evidence type="ECO:0000313" key="2">
    <source>
        <dbReference type="EMBL" id="KIY44570.1"/>
    </source>
</evidence>
<sequence>MLQMPRLRNLTLLARHTYGAHPIPQADTIRLFLAKHGRRLNHLQLRMDDAFTLSNLDLEICCPSLQHLVIELPTAISFSHPNIRWIDAWWYSRRHRALHRPPLWENDAALFSITFPGIIDIVHKRGRVYRRDLAYLDDGEGECWDSDEGWDYPPVESYSDSWESGHSGLIADTSENSSDGDYTPSERLSRQYETDFDSDLSLHHIESGEDEDSEEINHDMALAIHSALSVRERRQSTSRFATNDFSSDINSSSTSDREDDTTESHNQP</sequence>
<proteinExistence type="predicted"/>
<protein>
    <submittedName>
        <fullName evidence="2">Uncharacterized protein</fullName>
    </submittedName>
</protein>
<evidence type="ECO:0000256" key="1">
    <source>
        <dbReference type="SAM" id="MobiDB-lite"/>
    </source>
</evidence>
<dbReference type="AlphaFoldDB" id="A0A0D7A1G3"/>
<dbReference type="EMBL" id="KN882089">
    <property type="protein sequence ID" value="KIY44570.1"/>
    <property type="molecule type" value="Genomic_DNA"/>
</dbReference>
<keyword evidence="3" id="KW-1185">Reference proteome</keyword>
<gene>
    <name evidence="2" type="ORF">FISHEDRAFT_77481</name>
</gene>
<feature type="region of interest" description="Disordered" evidence="1">
    <location>
        <begin position="161"/>
        <end position="186"/>
    </location>
</feature>
<evidence type="ECO:0000313" key="3">
    <source>
        <dbReference type="Proteomes" id="UP000054144"/>
    </source>
</evidence>
<dbReference type="Proteomes" id="UP000054144">
    <property type="component" value="Unassembled WGS sequence"/>
</dbReference>
<organism evidence="2 3">
    <name type="scientific">Fistulina hepatica ATCC 64428</name>
    <dbReference type="NCBI Taxonomy" id="1128425"/>
    <lineage>
        <taxon>Eukaryota</taxon>
        <taxon>Fungi</taxon>
        <taxon>Dikarya</taxon>
        <taxon>Basidiomycota</taxon>
        <taxon>Agaricomycotina</taxon>
        <taxon>Agaricomycetes</taxon>
        <taxon>Agaricomycetidae</taxon>
        <taxon>Agaricales</taxon>
        <taxon>Fistulinaceae</taxon>
        <taxon>Fistulina</taxon>
    </lineage>
</organism>
<name>A0A0D7A1G3_9AGAR</name>
<accession>A0A0D7A1G3</accession>
<feature type="region of interest" description="Disordered" evidence="1">
    <location>
        <begin position="233"/>
        <end position="268"/>
    </location>
</feature>
<feature type="compositionally biased region" description="Low complexity" evidence="1">
    <location>
        <begin position="242"/>
        <end position="254"/>
    </location>
</feature>